<accession>A0ACC5NU84</accession>
<evidence type="ECO:0000313" key="1">
    <source>
        <dbReference type="EMBL" id="MBB5338100.1"/>
    </source>
</evidence>
<proteinExistence type="predicted"/>
<protein>
    <submittedName>
        <fullName evidence="1">Uncharacterized protein</fullName>
    </submittedName>
</protein>
<comment type="caution">
    <text evidence="1">The sequence shown here is derived from an EMBL/GenBank/DDBJ whole genome shotgun (WGS) entry which is preliminary data.</text>
</comment>
<organism evidence="1 2">
    <name type="scientific">Tunturiibacter gelidiferens</name>
    <dbReference type="NCBI Taxonomy" id="3069689"/>
    <lineage>
        <taxon>Bacteria</taxon>
        <taxon>Pseudomonadati</taxon>
        <taxon>Acidobacteriota</taxon>
        <taxon>Terriglobia</taxon>
        <taxon>Terriglobales</taxon>
        <taxon>Acidobacteriaceae</taxon>
        <taxon>Tunturiibacter</taxon>
    </lineage>
</organism>
<reference evidence="1" key="1">
    <citation type="submission" date="2020-08" db="EMBL/GenBank/DDBJ databases">
        <title>Genomic Encyclopedia of Type Strains, Phase IV (KMG-V): Genome sequencing to study the core and pangenomes of soil and plant-associated prokaryotes.</title>
        <authorList>
            <person name="Whitman W."/>
        </authorList>
    </citation>
    <scope>NUCLEOTIDE SEQUENCE</scope>
    <source>
        <strain evidence="1">M8UP15</strain>
    </source>
</reference>
<name>A0ACC5NU84_9BACT</name>
<sequence length="385" mass="42183">MSKVRLLVGTRKGAFVMTSDGKRERWEITGPHFAGWEIYHVKGSPVDPNRLYASQSSGWFGQVIQRSDDGGATWVQAGNKFLYDGVPGTHQWYDGTPHPWEFKRVWHLEPSLSNVDEVYAGVEDAALFRSADGGGSWEEMSGLRGHGSGPHWQPGAGGMCLHTIILDPSDPARIFIAISAAGAFRTDDAGKTWKPINQGLRSEQIPDPTAEVGHCVHHIAMHPSRPGVLFMQKHWDVMRSDNAGDSWREVSGNLPTDFGFVIDVHAHEPETVFVVPIKSDSEHFPLDGKLRVYRSRSGGNEWEALTKGLPQKDCYVNVLRDAMAVDSLDECGVYFGTTGGQVYGSSDGGDSWTPIVRDLPAVLSVEVQTLDSGSQPLSSESRTLA</sequence>
<gene>
    <name evidence="1" type="ORF">HDF13_000433</name>
</gene>
<dbReference type="EMBL" id="JACHEA010000001">
    <property type="protein sequence ID" value="MBB5338100.1"/>
    <property type="molecule type" value="Genomic_DNA"/>
</dbReference>
<evidence type="ECO:0000313" key="2">
    <source>
        <dbReference type="Proteomes" id="UP000569005"/>
    </source>
</evidence>
<keyword evidence="2" id="KW-1185">Reference proteome</keyword>
<dbReference type="Proteomes" id="UP000569005">
    <property type="component" value="Unassembled WGS sequence"/>
</dbReference>